<dbReference type="Gene3D" id="1.10.10.10">
    <property type="entry name" value="Winged helix-like DNA-binding domain superfamily/Winged helix DNA-binding domain"/>
    <property type="match status" value="1"/>
</dbReference>
<evidence type="ECO:0000313" key="1">
    <source>
        <dbReference type="EMBL" id="RDY29769.1"/>
    </source>
</evidence>
<accession>A0A371JAH1</accession>
<sequence>MSYTVIDNEIFEDKNLKHTEFRVLAYLIRNYNASMGYSFPTREQIITSCKMNKDTVGSVLKSLEEKGYITRKNNPSKSGRNTIYLIHKYLVVEESSPAKPVKTTEEPTVEKVHKDEQETEELIKKFYAGEIEIQEQTEQEELKEKIDVFQAHLSREVSHNLIVIIKDLDWDEIVNADMQINTNKKEDYCTEKYIINAIYDNKKTPKLKLVK</sequence>
<keyword evidence="2" id="KW-1185">Reference proteome</keyword>
<dbReference type="Proteomes" id="UP000215694">
    <property type="component" value="Unassembled WGS sequence"/>
</dbReference>
<dbReference type="InterPro" id="IPR036388">
    <property type="entry name" value="WH-like_DNA-bd_sf"/>
</dbReference>
<dbReference type="InterPro" id="IPR036390">
    <property type="entry name" value="WH_DNA-bd_sf"/>
</dbReference>
<evidence type="ECO:0000313" key="2">
    <source>
        <dbReference type="Proteomes" id="UP000215694"/>
    </source>
</evidence>
<dbReference type="SUPFAM" id="SSF46785">
    <property type="entry name" value="Winged helix' DNA-binding domain"/>
    <property type="match status" value="1"/>
</dbReference>
<comment type="caution">
    <text evidence="1">The sequence shown here is derived from an EMBL/GenBank/DDBJ whole genome shotgun (WGS) entry which is preliminary data.</text>
</comment>
<dbReference type="EMBL" id="NOJY02000001">
    <property type="protein sequence ID" value="RDY29769.1"/>
    <property type="molecule type" value="Genomic_DNA"/>
</dbReference>
<dbReference type="Pfam" id="PF13730">
    <property type="entry name" value="HTH_36"/>
    <property type="match status" value="1"/>
</dbReference>
<dbReference type="RefSeq" id="WP_094368481.1">
    <property type="nucleotide sequence ID" value="NZ_NOJY02000001.1"/>
</dbReference>
<dbReference type="AlphaFoldDB" id="A0A371JAH1"/>
<proteinExistence type="predicted"/>
<protein>
    <submittedName>
        <fullName evidence="1">Helix-turn-helix domain-containing protein</fullName>
    </submittedName>
</protein>
<organism evidence="1 2">
    <name type="scientific">Romboutsia weinsteinii</name>
    <dbReference type="NCBI Taxonomy" id="2020949"/>
    <lineage>
        <taxon>Bacteria</taxon>
        <taxon>Bacillati</taxon>
        <taxon>Bacillota</taxon>
        <taxon>Clostridia</taxon>
        <taxon>Peptostreptococcales</taxon>
        <taxon>Peptostreptococcaceae</taxon>
        <taxon>Romboutsia</taxon>
    </lineage>
</organism>
<dbReference type="OrthoDB" id="1922992at2"/>
<name>A0A371JAH1_9FIRM</name>
<reference evidence="1 2" key="1">
    <citation type="journal article" date="2017" name="Genome Announc.">
        <title>Draft Genome Sequence of Romboutsia weinsteinii sp. nov. Strain CCRI-19649(T) Isolated from Surface Water.</title>
        <authorList>
            <person name="Maheux A.F."/>
            <person name="Boudreau D.K."/>
            <person name="Berube E."/>
            <person name="Boissinot M."/>
            <person name="Cantin P."/>
            <person name="Raymond F."/>
            <person name="Corbeil J."/>
            <person name="Omar R.F."/>
            <person name="Bergeron M.G."/>
        </authorList>
    </citation>
    <scope>NUCLEOTIDE SEQUENCE [LARGE SCALE GENOMIC DNA]</scope>
    <source>
        <strain evidence="1 2">CCRI-19649</strain>
    </source>
</reference>
<gene>
    <name evidence="1" type="ORF">CHL78_000945</name>
</gene>